<feature type="region of interest" description="Disordered" evidence="2">
    <location>
        <begin position="904"/>
        <end position="931"/>
    </location>
</feature>
<comment type="caution">
    <text evidence="3">The sequence shown here is derived from an EMBL/GenBank/DDBJ whole genome shotgun (WGS) entry which is preliminary data.</text>
</comment>
<protein>
    <submittedName>
        <fullName evidence="3">Uncharacterized protein</fullName>
    </submittedName>
</protein>
<proteinExistence type="predicted"/>
<organism evidence="3 4">
    <name type="scientific">Adiantum capillus-veneris</name>
    <name type="common">Maidenhair fern</name>
    <dbReference type="NCBI Taxonomy" id="13818"/>
    <lineage>
        <taxon>Eukaryota</taxon>
        <taxon>Viridiplantae</taxon>
        <taxon>Streptophyta</taxon>
        <taxon>Embryophyta</taxon>
        <taxon>Tracheophyta</taxon>
        <taxon>Polypodiopsida</taxon>
        <taxon>Polypodiidae</taxon>
        <taxon>Polypodiales</taxon>
        <taxon>Pteridineae</taxon>
        <taxon>Pteridaceae</taxon>
        <taxon>Vittarioideae</taxon>
        <taxon>Adiantum</taxon>
    </lineage>
</organism>
<reference evidence="3 4" key="1">
    <citation type="submission" date="2021-01" db="EMBL/GenBank/DDBJ databases">
        <title>Adiantum capillus-veneris genome.</title>
        <authorList>
            <person name="Fang Y."/>
            <person name="Liao Q."/>
        </authorList>
    </citation>
    <scope>NUCLEOTIDE SEQUENCE [LARGE SCALE GENOMIC DNA]</scope>
    <source>
        <strain evidence="3">H3</strain>
        <tissue evidence="3">Leaf</tissue>
    </source>
</reference>
<gene>
    <name evidence="3" type="ORF">GOP47_0005647</name>
</gene>
<dbReference type="PANTHER" id="PTHR34452:SF7">
    <property type="entry name" value="MYOSIN HEAVY CHAIN-RELATED PROTEIN"/>
    <property type="match status" value="1"/>
</dbReference>
<feature type="region of interest" description="Disordered" evidence="2">
    <location>
        <begin position="753"/>
        <end position="781"/>
    </location>
</feature>
<feature type="coiled-coil region" evidence="1">
    <location>
        <begin position="3"/>
        <end position="441"/>
    </location>
</feature>
<dbReference type="AlphaFoldDB" id="A0A9D4ZLK7"/>
<feature type="coiled-coil region" evidence="1">
    <location>
        <begin position="512"/>
        <end position="588"/>
    </location>
</feature>
<feature type="compositionally biased region" description="Polar residues" evidence="2">
    <location>
        <begin position="758"/>
        <end position="773"/>
    </location>
</feature>
<dbReference type="Proteomes" id="UP000886520">
    <property type="component" value="Chromosome 5"/>
</dbReference>
<feature type="coiled-coil region" evidence="1">
    <location>
        <begin position="946"/>
        <end position="1029"/>
    </location>
</feature>
<feature type="coiled-coil region" evidence="1">
    <location>
        <begin position="697"/>
        <end position="752"/>
    </location>
</feature>
<dbReference type="EMBL" id="JABFUD020000005">
    <property type="protein sequence ID" value="KAI5080168.1"/>
    <property type="molecule type" value="Genomic_DNA"/>
</dbReference>
<feature type="coiled-coil region" evidence="1">
    <location>
        <begin position="621"/>
        <end position="665"/>
    </location>
</feature>
<dbReference type="OrthoDB" id="765176at2759"/>
<feature type="compositionally biased region" description="Basic and acidic residues" evidence="2">
    <location>
        <begin position="838"/>
        <end position="848"/>
    </location>
</feature>
<feature type="compositionally biased region" description="Basic and acidic residues" evidence="2">
    <location>
        <begin position="904"/>
        <end position="926"/>
    </location>
</feature>
<dbReference type="PANTHER" id="PTHR34452">
    <property type="entry name" value="MYOSIN HEAVY CHAIN-RELATED PROTEIN"/>
    <property type="match status" value="1"/>
</dbReference>
<evidence type="ECO:0000256" key="1">
    <source>
        <dbReference type="SAM" id="Coils"/>
    </source>
</evidence>
<sequence>MTLEEVQKDVESQVEQVQLVSNEVERLKQQLASEKKNVSDTSMELHALKLELEKSKNEAEHLKQMERNFEDRRYARSKSHLELEDARNTIAELKEELAYKSSVNRSLGLQLEKTIESNSELLLEIKDLDDLLQSKEREIDELKAELEGKQGNQRMEDEKALWIIKLAESEQKRNELEEKILTLEATRSSRGFDGSIQDLRADNEMLRRELEKADTEIASTSKENMNLLSQLMDLRHQIDENSILVQELEQRLAMVQAQSSLEVQALETKASDLQATANDLREKLRLSEELSLSQLDSNKVFMEDLISTVEELRARNEQLEASQKSSEGKHSGLVEELEALQNKLLEHEKERSLLASQRGQLKTLREKIATLTENYEIAMQRGDDLEVAIKASKEEHCKALADFDDQLTQLEEKLHSANAECMALKEDLRKAETRAAETHEQNNLLLVAKEATEAKSRSLDAAFTELQKQYDLLLVDKEKADTSLSSLQAAHIELQDRFKDAQHSSSEAIHQLQERDIKITELTEALNSAESQLRRSCGKTSELEATTLALQEELQHVQEERRLQNCHIEDLELKLTQRKENLDESSKSLSASEDRVRALQVQNSDLSEMLQSAVSYKEDVLAKLEATLAKEVDLEKKLQETQQTLDNLKSEKITSEQTIEELQERICQLKDERAAPVKGKEGEGDVRELHKILRTKVEVLKNSMHESKLEKERAETALHKLQIANASLSQELKKWKDKVKASSEELALWKEKVKTNKRPSTSLEEKTSQSPDSNIKGAKKNVDLEQKGELLKLRKQAADLRRRLLEQEEEKEDLKKKLLSYQKEVQRKSELVILTEKKLKEKENEQRAGQRPPTRHTSSRRIGMIDSNGGKAMVDLNEKVKSLEAELNIKIVELEATQFLLKKKETGPDSNQRMEKDEGGEGHVDTNESQSPTVEEHQLLMDVGSQKTLQDEIQSLQVENQRLKNFILEHKEETKSESESTVDTLAREREEDEQRAENAMNSTHLQEELQEMKERYSQMSLQFAELQVEKEELLVTIRNLCKDR</sequence>
<evidence type="ECO:0000313" key="3">
    <source>
        <dbReference type="EMBL" id="KAI5080168.1"/>
    </source>
</evidence>
<name>A0A9D4ZLK7_ADICA</name>
<feature type="region of interest" description="Disordered" evidence="2">
    <location>
        <begin position="838"/>
        <end position="869"/>
    </location>
</feature>
<keyword evidence="1" id="KW-0175">Coiled coil</keyword>
<accession>A0A9D4ZLK7</accession>
<evidence type="ECO:0000313" key="4">
    <source>
        <dbReference type="Proteomes" id="UP000886520"/>
    </source>
</evidence>
<keyword evidence="4" id="KW-1185">Reference proteome</keyword>
<evidence type="ECO:0000256" key="2">
    <source>
        <dbReference type="SAM" id="MobiDB-lite"/>
    </source>
</evidence>